<dbReference type="InterPro" id="IPR036291">
    <property type="entry name" value="NAD(P)-bd_dom_sf"/>
</dbReference>
<dbReference type="RefSeq" id="WP_087658562.1">
    <property type="nucleotide sequence ID" value="NZ_FCOL02000033.1"/>
</dbReference>
<name>A0A158K355_9BURK</name>
<dbReference type="Pfam" id="PF05368">
    <property type="entry name" value="NmrA"/>
    <property type="match status" value="1"/>
</dbReference>
<dbReference type="EMBL" id="FCOL02000033">
    <property type="protein sequence ID" value="SAL74950.1"/>
    <property type="molecule type" value="Genomic_DNA"/>
</dbReference>
<protein>
    <submittedName>
        <fullName evidence="2">NmrA family protein</fullName>
    </submittedName>
</protein>
<sequence>MEQRKILVTAAAGKTGVHTVKNLLASGHSVRALVRREDERSEILRKSGAEIVVGDLLSHDDAIRATQGVSAAYLCFPVRPGFIQATAYFADAARRAGLEAVVNMSQISAREDAKSHAARDHWIAERVLDWSGVPTVHIRPTFFSEWLVFPWVRDTIVQGGRIALPFGNGRHAPIAADDQARFIAAVLAQPASHIGKTYQLCGPIELSQQEIADKISEVLDRNIVYKPSTLEGYREHLSQYDLPEFTIQHFIEVAVDYQNGVFEGTDDIIGQVTGKAPQSIEEFVQANRRAFEKRDV</sequence>
<proteinExistence type="predicted"/>
<evidence type="ECO:0000313" key="3">
    <source>
        <dbReference type="Proteomes" id="UP000054925"/>
    </source>
</evidence>
<organism evidence="2 3">
    <name type="scientific">Caballeronia terrestris</name>
    <dbReference type="NCBI Taxonomy" id="1226301"/>
    <lineage>
        <taxon>Bacteria</taxon>
        <taxon>Pseudomonadati</taxon>
        <taxon>Pseudomonadota</taxon>
        <taxon>Betaproteobacteria</taxon>
        <taxon>Burkholderiales</taxon>
        <taxon>Burkholderiaceae</taxon>
        <taxon>Caballeronia</taxon>
    </lineage>
</organism>
<dbReference type="Gene3D" id="3.40.50.720">
    <property type="entry name" value="NAD(P)-binding Rossmann-like Domain"/>
    <property type="match status" value="1"/>
</dbReference>
<keyword evidence="3" id="KW-1185">Reference proteome</keyword>
<dbReference type="AlphaFoldDB" id="A0A158K355"/>
<evidence type="ECO:0000259" key="1">
    <source>
        <dbReference type="Pfam" id="PF05368"/>
    </source>
</evidence>
<dbReference type="Proteomes" id="UP000054925">
    <property type="component" value="Unassembled WGS sequence"/>
</dbReference>
<dbReference type="PANTHER" id="PTHR43162">
    <property type="match status" value="1"/>
</dbReference>
<gene>
    <name evidence="2" type="ORF">AWB67_04678</name>
</gene>
<evidence type="ECO:0000313" key="2">
    <source>
        <dbReference type="EMBL" id="SAL74950.1"/>
    </source>
</evidence>
<reference evidence="2" key="1">
    <citation type="submission" date="2016-01" db="EMBL/GenBank/DDBJ databases">
        <authorList>
            <person name="Peeters C."/>
        </authorList>
    </citation>
    <scope>NUCLEOTIDE SEQUENCE [LARGE SCALE GENOMIC DNA]</scope>
    <source>
        <strain evidence="2">LMG 22937</strain>
    </source>
</reference>
<accession>A0A158K355</accession>
<dbReference type="OrthoDB" id="9780595at2"/>
<dbReference type="PANTHER" id="PTHR43162:SF1">
    <property type="entry name" value="PRESTALK A DIFFERENTIATION PROTEIN A"/>
    <property type="match status" value="1"/>
</dbReference>
<dbReference type="InterPro" id="IPR008030">
    <property type="entry name" value="NmrA-like"/>
</dbReference>
<dbReference type="InterPro" id="IPR051604">
    <property type="entry name" value="Ergot_Alk_Oxidoreductase"/>
</dbReference>
<comment type="caution">
    <text evidence="2">The sequence shown here is derived from an EMBL/GenBank/DDBJ whole genome shotgun (WGS) entry which is preliminary data.</text>
</comment>
<feature type="domain" description="NmrA-like" evidence="1">
    <location>
        <begin position="3"/>
        <end position="283"/>
    </location>
</feature>
<dbReference type="SUPFAM" id="SSF51735">
    <property type="entry name" value="NAD(P)-binding Rossmann-fold domains"/>
    <property type="match status" value="1"/>
</dbReference>
<dbReference type="Gene3D" id="3.90.25.10">
    <property type="entry name" value="UDP-galactose 4-epimerase, domain 1"/>
    <property type="match status" value="1"/>
</dbReference>